<feature type="compositionally biased region" description="Basic and acidic residues" evidence="1">
    <location>
        <begin position="1"/>
        <end position="21"/>
    </location>
</feature>
<gene>
    <name evidence="2" type="ORF">CSUB01_12374</name>
</gene>
<name>A0A066XKY0_COLSU</name>
<dbReference type="AlphaFoldDB" id="A0A066XKY0"/>
<comment type="caution">
    <text evidence="2">The sequence shown here is derived from an EMBL/GenBank/DDBJ whole genome shotgun (WGS) entry which is preliminary data.</text>
</comment>
<proteinExistence type="predicted"/>
<sequence length="398" mass="45636">MAPRYDSEASGHAADATRRDSTATSDAQREASSTHTRDWPEQYSPFVKAQAWGTHYSEEIAADIPRKDGLQAIMVYRLKRYKADNNYGQELWDRLHEHFDDWSAEDFNTVDRELLALFRVFLVERGIWISRERQPLVYIRIHAIVHQEEYEVWDDEMLAMARKFYKGIKPRLQDPGFVRSITDDYSSSPVPVKISASYRQVPSAPPSEAPSRRDPSSGQPVQQTSVNNPDFKLPSEEESRRYTASRQATATIEAIRQPGAYTPDLPTGNGLAPRQLTDLMKLYSDDPTSKYSGGQYETIDAKLPTFYDLCATVGIRSDQYSTAIRIMLTGEPREYYVTTLREFTGNFNALIAELKSRFEGEEVHRTRTAELRRLTFESVAHENHGKYKSQYFAEISQQ</sequence>
<evidence type="ECO:0000313" key="2">
    <source>
        <dbReference type="EMBL" id="KDN69577.1"/>
    </source>
</evidence>
<dbReference type="STRING" id="1173701.A0A066XKY0"/>
<evidence type="ECO:0000256" key="1">
    <source>
        <dbReference type="SAM" id="MobiDB-lite"/>
    </source>
</evidence>
<feature type="compositionally biased region" description="Polar residues" evidence="1">
    <location>
        <begin position="218"/>
        <end position="228"/>
    </location>
</feature>
<reference evidence="3" key="1">
    <citation type="journal article" date="2014" name="Genome Announc.">
        <title>Draft genome sequence of Colletotrichum sublineola, a destructive pathogen of cultivated sorghum.</title>
        <authorList>
            <person name="Baroncelli R."/>
            <person name="Sanz-Martin J.M."/>
            <person name="Rech G.E."/>
            <person name="Sukno S.A."/>
            <person name="Thon M.R."/>
        </authorList>
    </citation>
    <scope>NUCLEOTIDE SEQUENCE [LARGE SCALE GENOMIC DNA]</scope>
    <source>
        <strain evidence="3">TX430BB</strain>
    </source>
</reference>
<dbReference type="HOGENOM" id="CLU_692628_0_0_1"/>
<feature type="region of interest" description="Disordered" evidence="1">
    <location>
        <begin position="198"/>
        <end position="247"/>
    </location>
</feature>
<dbReference type="OrthoDB" id="3564804at2759"/>
<organism evidence="2 3">
    <name type="scientific">Colletotrichum sublineola</name>
    <name type="common">Sorghum anthracnose fungus</name>
    <dbReference type="NCBI Taxonomy" id="1173701"/>
    <lineage>
        <taxon>Eukaryota</taxon>
        <taxon>Fungi</taxon>
        <taxon>Dikarya</taxon>
        <taxon>Ascomycota</taxon>
        <taxon>Pezizomycotina</taxon>
        <taxon>Sordariomycetes</taxon>
        <taxon>Hypocreomycetidae</taxon>
        <taxon>Glomerellales</taxon>
        <taxon>Glomerellaceae</taxon>
        <taxon>Colletotrichum</taxon>
        <taxon>Colletotrichum graminicola species complex</taxon>
    </lineage>
</organism>
<dbReference type="OMA" id="DADITEY"/>
<evidence type="ECO:0000313" key="3">
    <source>
        <dbReference type="Proteomes" id="UP000027238"/>
    </source>
</evidence>
<accession>A0A066XKY0</accession>
<protein>
    <submittedName>
        <fullName evidence="2">Uncharacterized protein</fullName>
    </submittedName>
</protein>
<feature type="region of interest" description="Disordered" evidence="1">
    <location>
        <begin position="1"/>
        <end position="37"/>
    </location>
</feature>
<keyword evidence="3" id="KW-1185">Reference proteome</keyword>
<dbReference type="EMBL" id="JMSE01000494">
    <property type="protein sequence ID" value="KDN69577.1"/>
    <property type="molecule type" value="Genomic_DNA"/>
</dbReference>
<dbReference type="Proteomes" id="UP000027238">
    <property type="component" value="Unassembled WGS sequence"/>
</dbReference>